<dbReference type="Proteomes" id="UP000070700">
    <property type="component" value="Unassembled WGS sequence"/>
</dbReference>
<sequence>MATNRTGQGNATLNLISNLVFAESKSVRTSTIILAAFNVLAAFATAASILYDCYWASKRCNPKFKASKFCVSSIHPAETFPLILSIGIVIQGLVFAGVQGEGLASLFTTGCETIAQFMWPALFIVPYLQLVFGLECAIRSLRSIPFQGRGKYDVTICLVVVFVMLIVTWIPSNIYKEPDTCFASLVWFITRYGELGFVLLSVVGGLMIISALTIFIRLSTVNLIDQHQRIAASRMVYYLVLGIVSMAFVLPYFFSLIDREGDIKLAMMATVVLNLSGLMSGLLQLFLRSNTATTSFGPKAGRSWDRGKHEIRIFGPNELAMHAQLVNPVTGPRTPVSSHELDNRQSRTDSRASLMGPEKGRVISMESLHSPAFRSPKRYDDMPALPEASFNKSPTRAHARKPSYSLFPAEGSSPTKPQQPVSVYDISDLAPPPPVYGNSRHRRDSSIASSATVQIGLRISHAPAPSQEDLDSLPLPSTTYKSRAAAPTSPSSLASSAYSSSPLPSTTYSAAPIPKPAPPPSPLRLQTDFAAPAPPPRSPKRPSPAPAPIVTRSPEQSPTRSAASVNKTLPPTPKAFLPSSVTSTLARESTTQLSPAVYSPAKNLPAKIKTAATVAGGPMSANPLRSPKTGAVGRSNSQRIAASSQQGVAKADWI</sequence>
<keyword evidence="2" id="KW-1133">Transmembrane helix</keyword>
<evidence type="ECO:0000256" key="2">
    <source>
        <dbReference type="SAM" id="Phobius"/>
    </source>
</evidence>
<dbReference type="KEGG" id="psco:LY89DRAFT_594137"/>
<feature type="transmembrane region" description="Helical" evidence="2">
    <location>
        <begin position="32"/>
        <end position="56"/>
    </location>
</feature>
<feature type="compositionally biased region" description="Pro residues" evidence="1">
    <location>
        <begin position="513"/>
        <end position="522"/>
    </location>
</feature>
<keyword evidence="2" id="KW-0812">Transmembrane</keyword>
<dbReference type="STRING" id="149040.A0A194WU20"/>
<feature type="transmembrane region" description="Helical" evidence="2">
    <location>
        <begin position="266"/>
        <end position="287"/>
    </location>
</feature>
<feature type="transmembrane region" description="Helical" evidence="2">
    <location>
        <begin position="236"/>
        <end position="254"/>
    </location>
</feature>
<keyword evidence="2" id="KW-0472">Membrane</keyword>
<proteinExistence type="predicted"/>
<feature type="transmembrane region" description="Helical" evidence="2">
    <location>
        <begin position="195"/>
        <end position="216"/>
    </location>
</feature>
<accession>A0A194WU20</accession>
<feature type="transmembrane region" description="Helical" evidence="2">
    <location>
        <begin position="117"/>
        <end position="138"/>
    </location>
</feature>
<evidence type="ECO:0000256" key="1">
    <source>
        <dbReference type="SAM" id="MobiDB-lite"/>
    </source>
</evidence>
<dbReference type="GeneID" id="28819512"/>
<dbReference type="AlphaFoldDB" id="A0A194WU20"/>
<keyword evidence="4" id="KW-1185">Reference proteome</keyword>
<reference evidence="3 4" key="1">
    <citation type="submission" date="2015-10" db="EMBL/GenBank/DDBJ databases">
        <title>Full genome of DAOMC 229536 Phialocephala scopiformis, a fungal endophyte of spruce producing the potent anti-insectan compound rugulosin.</title>
        <authorList>
            <consortium name="DOE Joint Genome Institute"/>
            <person name="Walker A.K."/>
            <person name="Frasz S.L."/>
            <person name="Seifert K.A."/>
            <person name="Miller J.D."/>
            <person name="Mondo S.J."/>
            <person name="Labutti K."/>
            <person name="Lipzen A."/>
            <person name="Dockter R."/>
            <person name="Kennedy M."/>
            <person name="Grigoriev I.V."/>
            <person name="Spatafora J.W."/>
        </authorList>
    </citation>
    <scope>NUCLEOTIDE SEQUENCE [LARGE SCALE GENOMIC DNA]</scope>
    <source>
        <strain evidence="3 4">CBS 120377</strain>
    </source>
</reference>
<organism evidence="3 4">
    <name type="scientific">Mollisia scopiformis</name>
    <name type="common">Conifer needle endophyte fungus</name>
    <name type="synonym">Phialocephala scopiformis</name>
    <dbReference type="NCBI Taxonomy" id="149040"/>
    <lineage>
        <taxon>Eukaryota</taxon>
        <taxon>Fungi</taxon>
        <taxon>Dikarya</taxon>
        <taxon>Ascomycota</taxon>
        <taxon>Pezizomycotina</taxon>
        <taxon>Leotiomycetes</taxon>
        <taxon>Helotiales</taxon>
        <taxon>Mollisiaceae</taxon>
        <taxon>Mollisia</taxon>
    </lineage>
</organism>
<feature type="compositionally biased region" description="Polar residues" evidence="1">
    <location>
        <begin position="634"/>
        <end position="647"/>
    </location>
</feature>
<evidence type="ECO:0000313" key="4">
    <source>
        <dbReference type="Proteomes" id="UP000070700"/>
    </source>
</evidence>
<dbReference type="InParanoid" id="A0A194WU20"/>
<protein>
    <submittedName>
        <fullName evidence="3">Uncharacterized protein</fullName>
    </submittedName>
</protein>
<name>A0A194WU20_MOLSC</name>
<feature type="transmembrane region" description="Helical" evidence="2">
    <location>
        <begin position="150"/>
        <end position="170"/>
    </location>
</feature>
<feature type="region of interest" description="Disordered" evidence="1">
    <location>
        <begin position="616"/>
        <end position="654"/>
    </location>
</feature>
<dbReference type="EMBL" id="KQ947426">
    <property type="protein sequence ID" value="KUJ11451.1"/>
    <property type="molecule type" value="Genomic_DNA"/>
</dbReference>
<feature type="compositionally biased region" description="Pro residues" evidence="1">
    <location>
        <begin position="532"/>
        <end position="547"/>
    </location>
</feature>
<feature type="compositionally biased region" description="Polar residues" evidence="1">
    <location>
        <begin position="579"/>
        <end position="594"/>
    </location>
</feature>
<feature type="compositionally biased region" description="Polar residues" evidence="1">
    <location>
        <begin position="553"/>
        <end position="569"/>
    </location>
</feature>
<feature type="compositionally biased region" description="Polar residues" evidence="1">
    <location>
        <begin position="412"/>
        <end position="421"/>
    </location>
</feature>
<dbReference type="RefSeq" id="XP_018065806.1">
    <property type="nucleotide sequence ID" value="XM_018209786.1"/>
</dbReference>
<dbReference type="OrthoDB" id="5368516at2759"/>
<feature type="compositionally biased region" description="Basic and acidic residues" evidence="1">
    <location>
        <begin position="339"/>
        <end position="350"/>
    </location>
</feature>
<feature type="region of interest" description="Disordered" evidence="1">
    <location>
        <begin position="461"/>
        <end position="594"/>
    </location>
</feature>
<evidence type="ECO:0000313" key="3">
    <source>
        <dbReference type="EMBL" id="KUJ11451.1"/>
    </source>
</evidence>
<feature type="compositionally biased region" description="Low complexity" evidence="1">
    <location>
        <begin position="484"/>
        <end position="512"/>
    </location>
</feature>
<feature type="transmembrane region" description="Helical" evidence="2">
    <location>
        <begin position="77"/>
        <end position="97"/>
    </location>
</feature>
<feature type="region of interest" description="Disordered" evidence="1">
    <location>
        <begin position="328"/>
        <end position="449"/>
    </location>
</feature>
<gene>
    <name evidence="3" type="ORF">LY89DRAFT_594137</name>
</gene>